<keyword evidence="1" id="KW-0001">2Fe-2S</keyword>
<dbReference type="STRING" id="1247936.BN2475_30025"/>
<dbReference type="InterPro" id="IPR012675">
    <property type="entry name" value="Beta-grasp_dom_sf"/>
</dbReference>
<dbReference type="PROSITE" id="PS51318">
    <property type="entry name" value="TAT"/>
    <property type="match status" value="1"/>
</dbReference>
<dbReference type="SUPFAM" id="SSF54292">
    <property type="entry name" value="2Fe-2S ferredoxin-like"/>
    <property type="match status" value="1"/>
</dbReference>
<dbReference type="FunFam" id="3.10.20.30:FF:000020">
    <property type="entry name" value="Xanthine dehydrogenase iron-sulfur subunit"/>
    <property type="match status" value="1"/>
</dbReference>
<dbReference type="PROSITE" id="PS00197">
    <property type="entry name" value="2FE2S_FER_1"/>
    <property type="match status" value="1"/>
</dbReference>
<dbReference type="Gene3D" id="3.10.20.30">
    <property type="match status" value="1"/>
</dbReference>
<evidence type="ECO:0000313" key="9">
    <source>
        <dbReference type="Proteomes" id="UP000187012"/>
    </source>
</evidence>
<reference evidence="8 9" key="1">
    <citation type="submission" date="2016-12" db="EMBL/GenBank/DDBJ databases">
        <authorList>
            <person name="Song W.-J."/>
            <person name="Kurnit D.M."/>
        </authorList>
    </citation>
    <scope>NUCLEOTIDE SEQUENCE [LARGE SCALE GENOMIC DNA]</scope>
    <source>
        <strain evidence="8 9">STM7296</strain>
    </source>
</reference>
<keyword evidence="4" id="KW-0408">Iron</keyword>
<evidence type="ECO:0000256" key="4">
    <source>
        <dbReference type="ARBA" id="ARBA00023004"/>
    </source>
</evidence>
<accession>A0A1N7RIM8</accession>
<dbReference type="InterPro" id="IPR036010">
    <property type="entry name" value="2Fe-2S_ferredoxin-like_sf"/>
</dbReference>
<dbReference type="GO" id="GO:0046872">
    <property type="term" value="F:metal ion binding"/>
    <property type="evidence" value="ECO:0007669"/>
    <property type="project" value="UniProtKB-KW"/>
</dbReference>
<feature type="compositionally biased region" description="Pro residues" evidence="6">
    <location>
        <begin position="49"/>
        <end position="62"/>
    </location>
</feature>
<dbReference type="Pfam" id="PF00111">
    <property type="entry name" value="Fer2"/>
    <property type="match status" value="1"/>
</dbReference>
<sequence length="282" mass="28831">MSTHNECQPPCDEAASPQQPSRRRFLQSAAAAATIGAAPHLRAQTQTPAAPPAPTREPVPPRPVTLTINGRAYTLQLEPRVTLLDALREYAGLMGTKKGCDRGQCGACTVLADGRRINACLTLAVMHEGENITTVEGLATPAALSPLQRAFIGHDAFQCGYCTPGQLCSATALLTEFRNGTASTVTADVRSRPAQLSDDEIRERMSGNICRCGAYGNIVAAIRAVHDGGVQTGARSSVHDGGTGGVGIGGNGNSGGNGSGNSGGNSGGSGDSSNRNATLGHA</sequence>
<keyword evidence="2" id="KW-0479">Metal-binding</keyword>
<name>A0A1N7RIM8_9BURK</name>
<dbReference type="AlphaFoldDB" id="A0A1N7RIM8"/>
<evidence type="ECO:0000256" key="6">
    <source>
        <dbReference type="SAM" id="MobiDB-lite"/>
    </source>
</evidence>
<feature type="region of interest" description="Disordered" evidence="6">
    <location>
        <begin position="231"/>
        <end position="282"/>
    </location>
</feature>
<dbReference type="Gene3D" id="1.10.150.120">
    <property type="entry name" value="[2Fe-2S]-binding domain"/>
    <property type="match status" value="1"/>
</dbReference>
<organism evidence="8 9">
    <name type="scientific">Paraburkholderia ribeironis</name>
    <dbReference type="NCBI Taxonomy" id="1247936"/>
    <lineage>
        <taxon>Bacteria</taxon>
        <taxon>Pseudomonadati</taxon>
        <taxon>Pseudomonadota</taxon>
        <taxon>Betaproteobacteria</taxon>
        <taxon>Burkholderiales</taxon>
        <taxon>Burkholderiaceae</taxon>
        <taxon>Paraburkholderia</taxon>
    </lineage>
</organism>
<evidence type="ECO:0000256" key="5">
    <source>
        <dbReference type="ARBA" id="ARBA00023014"/>
    </source>
</evidence>
<dbReference type="InterPro" id="IPR006058">
    <property type="entry name" value="2Fe2S_fd_BS"/>
</dbReference>
<evidence type="ECO:0000256" key="3">
    <source>
        <dbReference type="ARBA" id="ARBA00023002"/>
    </source>
</evidence>
<dbReference type="GO" id="GO:0051537">
    <property type="term" value="F:2 iron, 2 sulfur cluster binding"/>
    <property type="evidence" value="ECO:0007669"/>
    <property type="project" value="UniProtKB-KW"/>
</dbReference>
<dbReference type="InterPro" id="IPR001041">
    <property type="entry name" value="2Fe-2S_ferredoxin-type"/>
</dbReference>
<evidence type="ECO:0000259" key="7">
    <source>
        <dbReference type="PROSITE" id="PS51085"/>
    </source>
</evidence>
<evidence type="ECO:0000256" key="2">
    <source>
        <dbReference type="ARBA" id="ARBA00022723"/>
    </source>
</evidence>
<dbReference type="Pfam" id="PF01799">
    <property type="entry name" value="Fer2_2"/>
    <property type="match status" value="1"/>
</dbReference>
<keyword evidence="3" id="KW-0560">Oxidoreductase</keyword>
<dbReference type="InterPro" id="IPR036884">
    <property type="entry name" value="2Fe-2S-bd_dom_sf"/>
</dbReference>
<keyword evidence="5" id="KW-0411">Iron-sulfur</keyword>
<feature type="compositionally biased region" description="Gly residues" evidence="6">
    <location>
        <begin position="241"/>
        <end position="270"/>
    </location>
</feature>
<dbReference type="PANTHER" id="PTHR45331">
    <property type="entry name" value="OXIDOREDUCTASE, IRON-SULPHUR BINDING SUBUNIT-RELATED-RELATED"/>
    <property type="match status" value="1"/>
</dbReference>
<dbReference type="CDD" id="cd00207">
    <property type="entry name" value="fer2"/>
    <property type="match status" value="1"/>
</dbReference>
<proteinExistence type="predicted"/>
<gene>
    <name evidence="8" type="ORF">BN2475_30025</name>
</gene>
<evidence type="ECO:0000256" key="1">
    <source>
        <dbReference type="ARBA" id="ARBA00022714"/>
    </source>
</evidence>
<feature type="region of interest" description="Disordered" evidence="6">
    <location>
        <begin position="1"/>
        <end position="62"/>
    </location>
</feature>
<dbReference type="InterPro" id="IPR002888">
    <property type="entry name" value="2Fe-2S-bd"/>
</dbReference>
<feature type="compositionally biased region" description="Low complexity" evidence="6">
    <location>
        <begin position="29"/>
        <end position="48"/>
    </location>
</feature>
<dbReference type="OrthoDB" id="9179439at2"/>
<dbReference type="SUPFAM" id="SSF47741">
    <property type="entry name" value="CO dehydrogenase ISP C-domain like"/>
    <property type="match status" value="1"/>
</dbReference>
<dbReference type="PROSITE" id="PS51085">
    <property type="entry name" value="2FE2S_FER_2"/>
    <property type="match status" value="1"/>
</dbReference>
<dbReference type="EMBL" id="CYGX02000003">
    <property type="protein sequence ID" value="SIT34969.1"/>
    <property type="molecule type" value="Genomic_DNA"/>
</dbReference>
<feature type="domain" description="2Fe-2S ferredoxin-type" evidence="7">
    <location>
        <begin position="62"/>
        <end position="138"/>
    </location>
</feature>
<evidence type="ECO:0000313" key="8">
    <source>
        <dbReference type="EMBL" id="SIT34969.1"/>
    </source>
</evidence>
<dbReference type="GO" id="GO:0016903">
    <property type="term" value="F:oxidoreductase activity, acting on the aldehyde or oxo group of donors"/>
    <property type="evidence" value="ECO:0007669"/>
    <property type="project" value="TreeGrafter"/>
</dbReference>
<dbReference type="InterPro" id="IPR006311">
    <property type="entry name" value="TAT_signal"/>
</dbReference>
<protein>
    <submittedName>
        <fullName evidence="8">Aerobic-type carbon monoxide dehydrogenase, small subunit CoxS/CutS-like protein</fullName>
    </submittedName>
</protein>
<dbReference type="Proteomes" id="UP000187012">
    <property type="component" value="Unassembled WGS sequence"/>
</dbReference>
<keyword evidence="9" id="KW-1185">Reference proteome</keyword>
<dbReference type="InterPro" id="IPR052914">
    <property type="entry name" value="Aldehyde_Oxdr_Iron-Sulfur"/>
</dbReference>